<dbReference type="EnsemblBacteria" id="ACO79870">
    <property type="protein sequence ID" value="ACO79870"/>
    <property type="gene ID" value="Avin_37250"/>
</dbReference>
<dbReference type="eggNOG" id="ENOG502ZGJW">
    <property type="taxonomic scope" value="Bacteria"/>
</dbReference>
<sequence>MAIYRKGLIGKRLNELETFYLGLREALQGREPDAFFAKAYGETEEDFVRDHTDIDLNDVLVRLEHFKAEITAIKLLKGAHVKPKRQW</sequence>
<dbReference type="EMBL" id="CP001157">
    <property type="protein sequence ID" value="ACO79870.1"/>
    <property type="molecule type" value="Genomic_DNA"/>
</dbReference>
<dbReference type="RefSeq" id="WP_012702245.1">
    <property type="nucleotide sequence ID" value="NC_012560.1"/>
</dbReference>
<dbReference type="KEGG" id="avn:Avin_37250"/>
<dbReference type="Proteomes" id="UP000002424">
    <property type="component" value="Chromosome"/>
</dbReference>
<dbReference type="AlphaFoldDB" id="C1DRZ5"/>
<evidence type="ECO:0000313" key="2">
    <source>
        <dbReference type="Proteomes" id="UP000002424"/>
    </source>
</evidence>
<dbReference type="STRING" id="322710.Avin_37250"/>
<gene>
    <name evidence="1" type="ordered locus">Avin_37250</name>
</gene>
<evidence type="ECO:0000313" key="1">
    <source>
        <dbReference type="EMBL" id="ACO79870.1"/>
    </source>
</evidence>
<proteinExistence type="predicted"/>
<protein>
    <submittedName>
        <fullName evidence="1">Uncharacterized protein</fullName>
    </submittedName>
</protein>
<dbReference type="GeneID" id="88186703"/>
<accession>C1DRZ5</accession>
<reference evidence="1 2" key="1">
    <citation type="journal article" date="2009" name="J. Bacteriol.">
        <title>Genome sequence of Azotobacter vinelandii, an obligate aerobe specialized to support diverse anaerobic metabolic processes.</title>
        <authorList>
            <person name="Setubal J.C."/>
            <person name="dos Santos P."/>
            <person name="Goldman B.S."/>
            <person name="Ertesvag H."/>
            <person name="Espin G."/>
            <person name="Rubio L.M."/>
            <person name="Valla S."/>
            <person name="Almeida N.F."/>
            <person name="Balasubramanian D."/>
            <person name="Cromes L."/>
            <person name="Curatti L."/>
            <person name="Du Z."/>
            <person name="Godsy E."/>
            <person name="Goodner B."/>
            <person name="Hellner-Burris K."/>
            <person name="Hernandez J.A."/>
            <person name="Houmiel K."/>
            <person name="Imperial J."/>
            <person name="Kennedy C."/>
            <person name="Larson T.J."/>
            <person name="Latreille P."/>
            <person name="Ligon L.S."/>
            <person name="Lu J."/>
            <person name="Maerk M."/>
            <person name="Miller N.M."/>
            <person name="Norton S."/>
            <person name="O'Carroll I.P."/>
            <person name="Paulsen I."/>
            <person name="Raulfs E.C."/>
            <person name="Roemer R."/>
            <person name="Rosser J."/>
            <person name="Segura D."/>
            <person name="Slater S."/>
            <person name="Stricklin S.L."/>
            <person name="Studholme D.J."/>
            <person name="Sun J."/>
            <person name="Viana C.J."/>
            <person name="Wallin E."/>
            <person name="Wang B."/>
            <person name="Wheeler C."/>
            <person name="Zhu H."/>
            <person name="Dean D.R."/>
            <person name="Dixon R."/>
            <person name="Wood D."/>
        </authorList>
    </citation>
    <scope>NUCLEOTIDE SEQUENCE [LARGE SCALE GENOMIC DNA]</scope>
    <source>
        <strain evidence="2">DJ / ATCC BAA-1303</strain>
    </source>
</reference>
<dbReference type="HOGENOM" id="CLU_2476691_0_0_6"/>
<name>C1DRZ5_AZOVD</name>
<dbReference type="OrthoDB" id="7064583at2"/>
<organism evidence="1 2">
    <name type="scientific">Azotobacter vinelandii (strain DJ / ATCC BAA-1303)</name>
    <dbReference type="NCBI Taxonomy" id="322710"/>
    <lineage>
        <taxon>Bacteria</taxon>
        <taxon>Pseudomonadati</taxon>
        <taxon>Pseudomonadota</taxon>
        <taxon>Gammaproteobacteria</taxon>
        <taxon>Pseudomonadales</taxon>
        <taxon>Pseudomonadaceae</taxon>
        <taxon>Azotobacter</taxon>
    </lineage>
</organism>
<keyword evidence="2" id="KW-1185">Reference proteome</keyword>